<sequence>PEYMSPEQAEVKEVDQRSDIYSLGVILYEMMTGRIPFEGETPLGIAMKHKSEMPKDPRELNTQIPEDLSRVILTCMEKDREKRYQSAGEVRSELIRIEKGIPSTERIIPKRKPITSKEITVTFGLKKLFIPALVIIGLIIAVVIILQLLPQKETVPVPSYKHSIAVLPFDDLSPQKDQEYFCDGLAEELINRLNNIESLRVPARTSAFSFKGKELDLQEIGNKLNVEMLLEGSVQKAGNKLRITVRLVKVADGYPLWSEKYERDEKDIFALQDEISLAIVDNMRIKLLGREKANIVKRYTEDIEAYNLYLQGLFFWNRRTEEDLKKAINYFEQAIEVDHNYALAYAGLADSYSILPEYSNIPPKEVYPKAKELALKALEIDNTLAEAHVSLGLIKRRYDYDWVAAEREYKRALELNPGHAIAHYNYAYNLMCRAR</sequence>
<dbReference type="EMBL" id="BARS01005543">
    <property type="protein sequence ID" value="GAF74993.1"/>
    <property type="molecule type" value="Genomic_DNA"/>
</dbReference>
<dbReference type="AlphaFoldDB" id="X0S1Q5"/>
<gene>
    <name evidence="7" type="ORF">S01H1_10871</name>
</gene>
<keyword evidence="5" id="KW-0812">Transmembrane</keyword>
<dbReference type="Gene3D" id="1.10.510.10">
    <property type="entry name" value="Transferase(Phosphotransferase) domain 1"/>
    <property type="match status" value="1"/>
</dbReference>
<dbReference type="Pfam" id="PF00069">
    <property type="entry name" value="Pkinase"/>
    <property type="match status" value="1"/>
</dbReference>
<keyword evidence="5" id="KW-1133">Transmembrane helix</keyword>
<keyword evidence="1" id="KW-0808">Transferase</keyword>
<feature type="non-terminal residue" evidence="7">
    <location>
        <position position="435"/>
    </location>
</feature>
<comment type="caution">
    <text evidence="7">The sequence shown here is derived from an EMBL/GenBank/DDBJ whole genome shotgun (WGS) entry which is preliminary data.</text>
</comment>
<protein>
    <recommendedName>
        <fullName evidence="6">Protein kinase domain-containing protein</fullName>
    </recommendedName>
</protein>
<keyword evidence="3" id="KW-0418">Kinase</keyword>
<dbReference type="Gene3D" id="1.25.40.10">
    <property type="entry name" value="Tetratricopeptide repeat domain"/>
    <property type="match status" value="1"/>
</dbReference>
<evidence type="ECO:0000256" key="4">
    <source>
        <dbReference type="ARBA" id="ARBA00022840"/>
    </source>
</evidence>
<proteinExistence type="predicted"/>
<dbReference type="PROSITE" id="PS50011">
    <property type="entry name" value="PROTEIN_KINASE_DOM"/>
    <property type="match status" value="1"/>
</dbReference>
<feature type="non-terminal residue" evidence="7">
    <location>
        <position position="1"/>
    </location>
</feature>
<evidence type="ECO:0000313" key="7">
    <source>
        <dbReference type="EMBL" id="GAF74993.1"/>
    </source>
</evidence>
<dbReference type="PANTHER" id="PTHR43289:SF6">
    <property type="entry name" value="SERINE_THREONINE-PROTEIN KINASE NEKL-3"/>
    <property type="match status" value="1"/>
</dbReference>
<dbReference type="InterPro" id="IPR000719">
    <property type="entry name" value="Prot_kinase_dom"/>
</dbReference>
<evidence type="ECO:0000256" key="2">
    <source>
        <dbReference type="ARBA" id="ARBA00022741"/>
    </source>
</evidence>
<dbReference type="Gene3D" id="3.40.50.10070">
    <property type="entry name" value="TolB, N-terminal domain"/>
    <property type="match status" value="1"/>
</dbReference>
<accession>X0S1Q5</accession>
<evidence type="ECO:0000256" key="5">
    <source>
        <dbReference type="SAM" id="Phobius"/>
    </source>
</evidence>
<reference evidence="7" key="1">
    <citation type="journal article" date="2014" name="Front. Microbiol.">
        <title>High frequency of phylogenetically diverse reductive dehalogenase-homologous genes in deep subseafloor sedimentary metagenomes.</title>
        <authorList>
            <person name="Kawai M."/>
            <person name="Futagami T."/>
            <person name="Toyoda A."/>
            <person name="Takaki Y."/>
            <person name="Nishi S."/>
            <person name="Hori S."/>
            <person name="Arai W."/>
            <person name="Tsubouchi T."/>
            <person name="Morono Y."/>
            <person name="Uchiyama I."/>
            <person name="Ito T."/>
            <person name="Fujiyama A."/>
            <person name="Inagaki F."/>
            <person name="Takami H."/>
        </authorList>
    </citation>
    <scope>NUCLEOTIDE SEQUENCE</scope>
    <source>
        <strain evidence="7">Expedition CK06-06</strain>
    </source>
</reference>
<evidence type="ECO:0000256" key="1">
    <source>
        <dbReference type="ARBA" id="ARBA00022679"/>
    </source>
</evidence>
<evidence type="ECO:0000259" key="6">
    <source>
        <dbReference type="PROSITE" id="PS50011"/>
    </source>
</evidence>
<dbReference type="SUPFAM" id="SSF56112">
    <property type="entry name" value="Protein kinase-like (PK-like)"/>
    <property type="match status" value="1"/>
</dbReference>
<name>X0S1Q5_9ZZZZ</name>
<dbReference type="InterPro" id="IPR011990">
    <property type="entry name" value="TPR-like_helical_dom_sf"/>
</dbReference>
<feature type="transmembrane region" description="Helical" evidence="5">
    <location>
        <begin position="128"/>
        <end position="149"/>
    </location>
</feature>
<dbReference type="GO" id="GO:0005524">
    <property type="term" value="F:ATP binding"/>
    <property type="evidence" value="ECO:0007669"/>
    <property type="project" value="UniProtKB-KW"/>
</dbReference>
<keyword evidence="2" id="KW-0547">Nucleotide-binding</keyword>
<dbReference type="PANTHER" id="PTHR43289">
    <property type="entry name" value="MITOGEN-ACTIVATED PROTEIN KINASE KINASE KINASE 20-RELATED"/>
    <property type="match status" value="1"/>
</dbReference>
<evidence type="ECO:0000256" key="3">
    <source>
        <dbReference type="ARBA" id="ARBA00022777"/>
    </source>
</evidence>
<dbReference type="GO" id="GO:0004674">
    <property type="term" value="F:protein serine/threonine kinase activity"/>
    <property type="evidence" value="ECO:0007669"/>
    <property type="project" value="TreeGrafter"/>
</dbReference>
<keyword evidence="4" id="KW-0067">ATP-binding</keyword>
<keyword evidence="5" id="KW-0472">Membrane</keyword>
<dbReference type="SUPFAM" id="SSF48452">
    <property type="entry name" value="TPR-like"/>
    <property type="match status" value="1"/>
</dbReference>
<dbReference type="InterPro" id="IPR011009">
    <property type="entry name" value="Kinase-like_dom_sf"/>
</dbReference>
<feature type="domain" description="Protein kinase" evidence="6">
    <location>
        <begin position="1"/>
        <end position="95"/>
    </location>
</feature>
<organism evidence="7">
    <name type="scientific">marine sediment metagenome</name>
    <dbReference type="NCBI Taxonomy" id="412755"/>
    <lineage>
        <taxon>unclassified sequences</taxon>
        <taxon>metagenomes</taxon>
        <taxon>ecological metagenomes</taxon>
    </lineage>
</organism>